<accession>A0A2L0EVR4</accession>
<evidence type="ECO:0000313" key="3">
    <source>
        <dbReference type="EMBL" id="AUX43384.1"/>
    </source>
</evidence>
<name>A0A2L0EVR4_SORCE</name>
<dbReference type="AlphaFoldDB" id="A0A2L0EVR4"/>
<evidence type="ECO:0000313" key="4">
    <source>
        <dbReference type="Proteomes" id="UP000238348"/>
    </source>
</evidence>
<feature type="signal peptide" evidence="2">
    <location>
        <begin position="1"/>
        <end position="21"/>
    </location>
</feature>
<evidence type="ECO:0000256" key="1">
    <source>
        <dbReference type="SAM" id="MobiDB-lite"/>
    </source>
</evidence>
<dbReference type="Proteomes" id="UP000238348">
    <property type="component" value="Chromosome"/>
</dbReference>
<sequence>MTAAILPLAAALALLAGCSTSKPDPAGTQAPAPTSTSTPTPTQAPTEAPIVGVPAAAIPGHADLQDHTPKQGPRVVPAEVFLQSYLRFFGDDLTPLEVEAIARGDDAGSVFDRWADYQSSLGLPDYKLDVSRQAHTNTLMLATFERLGIALCVRKAEVELRSSPPPPAIAARRVFAFDMTPAPPTDAEFAERFDVLHRTFLGYPAALAPTDRTSRFRAVFRDILARRTQTGAPASRFSPQQAAWSAVCYGLVRHPEFVLY</sequence>
<organism evidence="3 4">
    <name type="scientific">Sorangium cellulosum</name>
    <name type="common">Polyangium cellulosum</name>
    <dbReference type="NCBI Taxonomy" id="56"/>
    <lineage>
        <taxon>Bacteria</taxon>
        <taxon>Pseudomonadati</taxon>
        <taxon>Myxococcota</taxon>
        <taxon>Polyangia</taxon>
        <taxon>Polyangiales</taxon>
        <taxon>Polyangiaceae</taxon>
        <taxon>Sorangium</taxon>
    </lineage>
</organism>
<feature type="compositionally biased region" description="Low complexity" evidence="1">
    <location>
        <begin position="25"/>
        <end position="47"/>
    </location>
</feature>
<evidence type="ECO:0000256" key="2">
    <source>
        <dbReference type="SAM" id="SignalP"/>
    </source>
</evidence>
<proteinExistence type="predicted"/>
<reference evidence="3 4" key="1">
    <citation type="submission" date="2015-09" db="EMBL/GenBank/DDBJ databases">
        <title>Sorangium comparison.</title>
        <authorList>
            <person name="Zaburannyi N."/>
            <person name="Bunk B."/>
            <person name="Overmann J."/>
            <person name="Mueller R."/>
        </authorList>
    </citation>
    <scope>NUCLEOTIDE SEQUENCE [LARGE SCALE GENOMIC DNA]</scope>
    <source>
        <strain evidence="3 4">So ce26</strain>
    </source>
</reference>
<gene>
    <name evidence="3" type="ORF">SOCE26_048320</name>
</gene>
<feature type="chain" id="PRO_5014927683" description="Secreted protein" evidence="2">
    <location>
        <begin position="22"/>
        <end position="260"/>
    </location>
</feature>
<feature type="region of interest" description="Disordered" evidence="1">
    <location>
        <begin position="22"/>
        <end position="47"/>
    </location>
</feature>
<dbReference type="RefSeq" id="WP_234023941.1">
    <property type="nucleotide sequence ID" value="NZ_CP012673.1"/>
</dbReference>
<dbReference type="EMBL" id="CP012673">
    <property type="protein sequence ID" value="AUX43384.1"/>
    <property type="molecule type" value="Genomic_DNA"/>
</dbReference>
<protein>
    <recommendedName>
        <fullName evidence="5">Secreted protein</fullName>
    </recommendedName>
</protein>
<evidence type="ECO:0008006" key="5">
    <source>
        <dbReference type="Google" id="ProtNLM"/>
    </source>
</evidence>
<keyword evidence="2" id="KW-0732">Signal</keyword>